<evidence type="ECO:0000256" key="10">
    <source>
        <dbReference type="ARBA" id="ARBA00023136"/>
    </source>
</evidence>
<dbReference type="Gene3D" id="3.90.70.10">
    <property type="entry name" value="Cysteine proteinases"/>
    <property type="match status" value="1"/>
</dbReference>
<dbReference type="GO" id="GO:0016887">
    <property type="term" value="F:ATP hydrolysis activity"/>
    <property type="evidence" value="ECO:0007669"/>
    <property type="project" value="InterPro"/>
</dbReference>
<keyword evidence="2" id="KW-0813">Transport</keyword>
<dbReference type="GO" id="GO:0008234">
    <property type="term" value="F:cysteine-type peptidase activity"/>
    <property type="evidence" value="ECO:0007669"/>
    <property type="project" value="UniProtKB-KW"/>
</dbReference>
<dbReference type="EMBL" id="JAAKZV010000374">
    <property type="protein sequence ID" value="NGN69963.1"/>
    <property type="molecule type" value="Genomic_DNA"/>
</dbReference>
<dbReference type="InterPro" id="IPR036640">
    <property type="entry name" value="ABC1_TM_sf"/>
</dbReference>
<dbReference type="GO" id="GO:0006508">
    <property type="term" value="P:proteolysis"/>
    <property type="evidence" value="ECO:0007669"/>
    <property type="project" value="InterPro"/>
</dbReference>
<comment type="caution">
    <text evidence="16">The sequence shown here is derived from an EMBL/GenBank/DDBJ whole genome shotgun (WGS) entry which is preliminary data.</text>
</comment>
<dbReference type="PROSITE" id="PS50893">
    <property type="entry name" value="ABC_TRANSPORTER_2"/>
    <property type="match status" value="1"/>
</dbReference>
<sequence length="708" mass="76594">MLQMEAVECGAAALAMVLAHFRRYVPLEELRVACGVSRDGSRASNLLKAARNYGLRAKGMQMDVAALAEVRGPAILFWEFNHYVVYDGMGRRFGRRGAWINDPDKGRRFIPLEDFDASFTGVVLTFEPDARFRRGGRKPGVLSAMPLRLRGTSGTMTAAVIASLLLVVVGAAVPALSRTYIDMFLIGNQTSLLGTLFAAMATTLVLTAALTALQQANLLRGRIIASTLGSARFLRHLLRLPVTFFSQRSPADLVQRLQSNDTVAETLARDLAAAGVDAVVVVLYALLLWTYDPQLTVLGIGIALLNVLAMRIVIGLRATNTQKLRADSARLTNTSYSGLQLIETMKATGGENGFFRRWAGQHATTLEVQQRLGVPSAWLAVVAPTLAALNSALILMIGGMRAVEGHLSVGLLVAFQALITSFTAPIARLNGVAGRIQDFGADVARLKDVENVPVDSLYTRREPPASTRRLKGHVELEAITFGYSPLDAPLLKDFSLSVGPGRQVALVGGSGSGKSTVSRLIAGLYAPWEGTVRIDGMRVEDIPRGALAASVSFVDQDVFLFEGTVRDNVALWDPSIPDEDVVTALRDAAVYDVVARRPGGIDARVEQDGRNFSGGQRQRLEIARALVRRPSVLVLDEVTSALDAETEQQIIDNLRRRGCACVVIAHRLSTVRDSDEIVVLDRGTVVERGRHEYLAVAGGPYAELVREH</sequence>
<protein>
    <submittedName>
        <fullName evidence="16">NHLP family bacteriocin export ABC transporter peptidase/permease/ATPase subunit</fullName>
    </submittedName>
</protein>
<keyword evidence="5" id="KW-0547">Nucleotide-binding</keyword>
<dbReference type="InterPro" id="IPR003439">
    <property type="entry name" value="ABC_transporter-like_ATP-bd"/>
</dbReference>
<keyword evidence="3" id="KW-1003">Cell membrane</keyword>
<feature type="transmembrane region" description="Helical" evidence="12">
    <location>
        <begin position="406"/>
        <end position="427"/>
    </location>
</feature>
<comment type="similarity">
    <text evidence="11">Belongs to the ABC transporter superfamily. Lipid exporter (TC 3.A.1.106) family.</text>
</comment>
<dbReference type="AlphaFoldDB" id="A0A6G4UCT7"/>
<dbReference type="InterPro" id="IPR022514">
    <property type="entry name" value="NHPM_micro_ABC1"/>
</dbReference>
<dbReference type="Pfam" id="PF00664">
    <property type="entry name" value="ABC_membrane"/>
    <property type="match status" value="1"/>
</dbReference>
<evidence type="ECO:0000259" key="15">
    <source>
        <dbReference type="PROSITE" id="PS50990"/>
    </source>
</evidence>
<keyword evidence="4 12" id="KW-0812">Transmembrane</keyword>
<name>A0A6G4UCT7_9ACTN</name>
<dbReference type="GO" id="GO:0015421">
    <property type="term" value="F:ABC-type oligopeptide transporter activity"/>
    <property type="evidence" value="ECO:0007669"/>
    <property type="project" value="TreeGrafter"/>
</dbReference>
<evidence type="ECO:0000313" key="16">
    <source>
        <dbReference type="EMBL" id="NGN69963.1"/>
    </source>
</evidence>
<evidence type="ECO:0000256" key="2">
    <source>
        <dbReference type="ARBA" id="ARBA00022448"/>
    </source>
</evidence>
<evidence type="ECO:0000256" key="11">
    <source>
        <dbReference type="ARBA" id="ARBA00061644"/>
    </source>
</evidence>
<feature type="domain" description="ABC transporter" evidence="13">
    <location>
        <begin position="474"/>
        <end position="707"/>
    </location>
</feature>
<dbReference type="GO" id="GO:0005886">
    <property type="term" value="C:plasma membrane"/>
    <property type="evidence" value="ECO:0007669"/>
    <property type="project" value="UniProtKB-SubCell"/>
</dbReference>
<comment type="subcellular location">
    <subcellularLocation>
        <location evidence="1">Cell membrane</location>
        <topology evidence="1">Multi-pass membrane protein</topology>
    </subcellularLocation>
</comment>
<evidence type="ECO:0000256" key="7">
    <source>
        <dbReference type="ARBA" id="ARBA00022807"/>
    </source>
</evidence>
<dbReference type="SMART" id="SM00382">
    <property type="entry name" value="AAA"/>
    <property type="match status" value="1"/>
</dbReference>
<feature type="transmembrane region" description="Helical" evidence="12">
    <location>
        <begin position="297"/>
        <end position="316"/>
    </location>
</feature>
<feature type="domain" description="ABC transmembrane type-1" evidence="14">
    <location>
        <begin position="158"/>
        <end position="438"/>
    </location>
</feature>
<evidence type="ECO:0000259" key="13">
    <source>
        <dbReference type="PROSITE" id="PS50893"/>
    </source>
</evidence>
<evidence type="ECO:0000256" key="9">
    <source>
        <dbReference type="ARBA" id="ARBA00022989"/>
    </source>
</evidence>
<dbReference type="InterPro" id="IPR005074">
    <property type="entry name" value="Peptidase_C39"/>
</dbReference>
<dbReference type="InterPro" id="IPR017871">
    <property type="entry name" value="ABC_transporter-like_CS"/>
</dbReference>
<dbReference type="Pfam" id="PF03412">
    <property type="entry name" value="Peptidase_C39"/>
    <property type="match status" value="1"/>
</dbReference>
<evidence type="ECO:0000256" key="3">
    <source>
        <dbReference type="ARBA" id="ARBA00022475"/>
    </source>
</evidence>
<dbReference type="PROSITE" id="PS50990">
    <property type="entry name" value="PEPTIDASE_C39"/>
    <property type="match status" value="1"/>
</dbReference>
<reference evidence="16 17" key="1">
    <citation type="submission" date="2020-02" db="EMBL/GenBank/DDBJ databases">
        <title>Whole-genome analyses of novel actinobacteria.</title>
        <authorList>
            <person name="Sahin N."/>
        </authorList>
    </citation>
    <scope>NUCLEOTIDE SEQUENCE [LARGE SCALE GENOMIC DNA]</scope>
    <source>
        <strain evidence="16 17">A7024</strain>
    </source>
</reference>
<evidence type="ECO:0000313" key="17">
    <source>
        <dbReference type="Proteomes" id="UP000481583"/>
    </source>
</evidence>
<feature type="transmembrane region" description="Helical" evidence="12">
    <location>
        <begin position="155"/>
        <end position="173"/>
    </location>
</feature>
<dbReference type="InterPro" id="IPR003593">
    <property type="entry name" value="AAA+_ATPase"/>
</dbReference>
<evidence type="ECO:0000256" key="4">
    <source>
        <dbReference type="ARBA" id="ARBA00022692"/>
    </source>
</evidence>
<evidence type="ECO:0000256" key="8">
    <source>
        <dbReference type="ARBA" id="ARBA00022840"/>
    </source>
</evidence>
<dbReference type="InterPro" id="IPR011527">
    <property type="entry name" value="ABC1_TM_dom"/>
</dbReference>
<gene>
    <name evidence="16" type="ORF">G5C51_39505</name>
</gene>
<feature type="domain" description="Peptidase C39" evidence="15">
    <location>
        <begin position="3"/>
        <end position="126"/>
    </location>
</feature>
<accession>A0A6G4UCT7</accession>
<dbReference type="Pfam" id="PF00005">
    <property type="entry name" value="ABC_tran"/>
    <property type="match status" value="1"/>
</dbReference>
<feature type="transmembrane region" description="Helical" evidence="12">
    <location>
        <begin position="271"/>
        <end position="291"/>
    </location>
</feature>
<feature type="transmembrane region" description="Helical" evidence="12">
    <location>
        <begin position="377"/>
        <end position="400"/>
    </location>
</feature>
<proteinExistence type="inferred from homology"/>
<organism evidence="16 17">
    <name type="scientific">Streptomyces coryli</name>
    <dbReference type="NCBI Taxonomy" id="1128680"/>
    <lineage>
        <taxon>Bacteria</taxon>
        <taxon>Bacillati</taxon>
        <taxon>Actinomycetota</taxon>
        <taxon>Actinomycetes</taxon>
        <taxon>Kitasatosporales</taxon>
        <taxon>Streptomycetaceae</taxon>
        <taxon>Streptomyces</taxon>
    </lineage>
</organism>
<dbReference type="PANTHER" id="PTHR43394:SF1">
    <property type="entry name" value="ATP-BINDING CASSETTE SUB-FAMILY B MEMBER 10, MITOCHONDRIAL"/>
    <property type="match status" value="1"/>
</dbReference>
<dbReference type="FunFam" id="3.40.50.300:FF:000299">
    <property type="entry name" value="ABC transporter ATP-binding protein/permease"/>
    <property type="match status" value="1"/>
</dbReference>
<dbReference type="GO" id="GO:0005524">
    <property type="term" value="F:ATP binding"/>
    <property type="evidence" value="ECO:0007669"/>
    <property type="project" value="UniProtKB-KW"/>
</dbReference>
<dbReference type="SUPFAM" id="SSF90123">
    <property type="entry name" value="ABC transporter transmembrane region"/>
    <property type="match status" value="1"/>
</dbReference>
<dbReference type="PROSITE" id="PS50929">
    <property type="entry name" value="ABC_TM1F"/>
    <property type="match status" value="1"/>
</dbReference>
<keyword evidence="8" id="KW-0067">ATP-binding</keyword>
<evidence type="ECO:0000256" key="12">
    <source>
        <dbReference type="SAM" id="Phobius"/>
    </source>
</evidence>
<feature type="transmembrane region" description="Helical" evidence="12">
    <location>
        <begin position="193"/>
        <end position="213"/>
    </location>
</feature>
<dbReference type="Gene3D" id="3.40.50.300">
    <property type="entry name" value="P-loop containing nucleotide triphosphate hydrolases"/>
    <property type="match status" value="1"/>
</dbReference>
<keyword evidence="9 12" id="KW-1133">Transmembrane helix</keyword>
<dbReference type="PANTHER" id="PTHR43394">
    <property type="entry name" value="ATP-DEPENDENT PERMEASE MDL1, MITOCHONDRIAL"/>
    <property type="match status" value="1"/>
</dbReference>
<keyword evidence="17" id="KW-1185">Reference proteome</keyword>
<dbReference type="InterPro" id="IPR027417">
    <property type="entry name" value="P-loop_NTPase"/>
</dbReference>
<dbReference type="Gene3D" id="1.20.1560.10">
    <property type="entry name" value="ABC transporter type 1, transmembrane domain"/>
    <property type="match status" value="1"/>
</dbReference>
<dbReference type="InterPro" id="IPR039421">
    <property type="entry name" value="Type_1_exporter"/>
</dbReference>
<keyword evidence="10 12" id="KW-0472">Membrane</keyword>
<keyword evidence="7" id="KW-0645">Protease</keyword>
<evidence type="ECO:0000259" key="14">
    <source>
        <dbReference type="PROSITE" id="PS50929"/>
    </source>
</evidence>
<dbReference type="SUPFAM" id="SSF52540">
    <property type="entry name" value="P-loop containing nucleoside triphosphate hydrolases"/>
    <property type="match status" value="1"/>
</dbReference>
<dbReference type="NCBIfam" id="TIGR03796">
    <property type="entry name" value="NHLM_micro_ABC1"/>
    <property type="match status" value="1"/>
</dbReference>
<evidence type="ECO:0000256" key="1">
    <source>
        <dbReference type="ARBA" id="ARBA00004651"/>
    </source>
</evidence>
<evidence type="ECO:0000256" key="6">
    <source>
        <dbReference type="ARBA" id="ARBA00022801"/>
    </source>
</evidence>
<keyword evidence="6" id="KW-0378">Hydrolase</keyword>
<dbReference type="Proteomes" id="UP000481583">
    <property type="component" value="Unassembled WGS sequence"/>
</dbReference>
<keyword evidence="7" id="KW-0788">Thiol protease</keyword>
<evidence type="ECO:0000256" key="5">
    <source>
        <dbReference type="ARBA" id="ARBA00022741"/>
    </source>
</evidence>
<dbReference type="PROSITE" id="PS00211">
    <property type="entry name" value="ABC_TRANSPORTER_1"/>
    <property type="match status" value="1"/>
</dbReference>